<dbReference type="InterPro" id="IPR007138">
    <property type="entry name" value="ABM_dom"/>
</dbReference>
<proteinExistence type="predicted"/>
<name>A0A1D3L1U8_9EURY</name>
<dbReference type="STRING" id="118062.MCBB_1041"/>
<dbReference type="Gene3D" id="3.30.70.100">
    <property type="match status" value="1"/>
</dbReference>
<dbReference type="GO" id="GO:0003824">
    <property type="term" value="F:catalytic activity"/>
    <property type="evidence" value="ECO:0007669"/>
    <property type="project" value="TreeGrafter"/>
</dbReference>
<evidence type="ECO:0000259" key="1">
    <source>
        <dbReference type="PROSITE" id="PS51725"/>
    </source>
</evidence>
<dbReference type="KEGG" id="mcub:MCBB_1041"/>
<dbReference type="Pfam" id="PF03992">
    <property type="entry name" value="ABM"/>
    <property type="match status" value="1"/>
</dbReference>
<dbReference type="Proteomes" id="UP000094707">
    <property type="component" value="Chromosome I"/>
</dbReference>
<dbReference type="PANTHER" id="PTHR33336:SF15">
    <property type="entry name" value="ABM DOMAIN-CONTAINING PROTEIN"/>
    <property type="match status" value="1"/>
</dbReference>
<protein>
    <recommendedName>
        <fullName evidence="1">ABM domain-containing protein</fullName>
    </recommendedName>
</protein>
<dbReference type="EMBL" id="LT607756">
    <property type="protein sequence ID" value="SCG85601.1"/>
    <property type="molecule type" value="Genomic_DNA"/>
</dbReference>
<feature type="domain" description="ABM" evidence="1">
    <location>
        <begin position="2"/>
        <end position="91"/>
    </location>
</feature>
<organism evidence="2 3">
    <name type="scientific">Methanobacterium congolense</name>
    <dbReference type="NCBI Taxonomy" id="118062"/>
    <lineage>
        <taxon>Archaea</taxon>
        <taxon>Methanobacteriati</taxon>
        <taxon>Methanobacteriota</taxon>
        <taxon>Methanomada group</taxon>
        <taxon>Methanobacteria</taxon>
        <taxon>Methanobacteriales</taxon>
        <taxon>Methanobacteriaceae</taxon>
        <taxon>Methanobacterium</taxon>
    </lineage>
</organism>
<dbReference type="OrthoDB" id="8931at2157"/>
<dbReference type="PROSITE" id="PS51725">
    <property type="entry name" value="ABM"/>
    <property type="match status" value="1"/>
</dbReference>
<accession>A0A1D3L1U8</accession>
<dbReference type="InterPro" id="IPR011008">
    <property type="entry name" value="Dimeric_a/b-barrel"/>
</dbReference>
<keyword evidence="3" id="KW-1185">Reference proteome</keyword>
<reference evidence="2 3" key="1">
    <citation type="submission" date="2016-08" db="EMBL/GenBank/DDBJ databases">
        <authorList>
            <person name="Seilhamer J.J."/>
        </authorList>
    </citation>
    <scope>NUCLEOTIDE SEQUENCE [LARGE SCALE GENOMIC DNA]</scope>
    <source>
        <strain evidence="2">Buetzberg</strain>
    </source>
</reference>
<sequence>MIKVVAKHFMKVDRIHEFLERANELIEASLKEEGCISYGLYKDLNDSEVVTMIEEWKDMAALDNHKASEHFKRIVPSLNEFYEREGEINVYREI</sequence>
<dbReference type="GeneID" id="30411888"/>
<evidence type="ECO:0000313" key="3">
    <source>
        <dbReference type="Proteomes" id="UP000094707"/>
    </source>
</evidence>
<dbReference type="SUPFAM" id="SSF54909">
    <property type="entry name" value="Dimeric alpha+beta barrel"/>
    <property type="match status" value="1"/>
</dbReference>
<dbReference type="InterPro" id="IPR050744">
    <property type="entry name" value="AI-2_Isomerase_LsrG"/>
</dbReference>
<dbReference type="RefSeq" id="WP_071906744.1">
    <property type="nucleotide sequence ID" value="NZ_LT607756.1"/>
</dbReference>
<dbReference type="AlphaFoldDB" id="A0A1D3L1U8"/>
<gene>
    <name evidence="2" type="ORF">MCBB_1041</name>
</gene>
<evidence type="ECO:0000313" key="2">
    <source>
        <dbReference type="EMBL" id="SCG85601.1"/>
    </source>
</evidence>
<dbReference type="PANTHER" id="PTHR33336">
    <property type="entry name" value="QUINOL MONOOXYGENASE YGIN-RELATED"/>
    <property type="match status" value="1"/>
</dbReference>